<evidence type="ECO:0000313" key="2">
    <source>
        <dbReference type="EMBL" id="EDL76945.1"/>
    </source>
</evidence>
<dbReference type="AlphaFoldDB" id="A6I3T2"/>
<feature type="region of interest" description="Disordered" evidence="1">
    <location>
        <begin position="1"/>
        <end position="43"/>
    </location>
</feature>
<evidence type="ECO:0000256" key="1">
    <source>
        <dbReference type="SAM" id="MobiDB-lite"/>
    </source>
</evidence>
<organism evidence="2 3">
    <name type="scientific">Rattus norvegicus</name>
    <name type="common">Rat</name>
    <dbReference type="NCBI Taxonomy" id="10116"/>
    <lineage>
        <taxon>Eukaryota</taxon>
        <taxon>Metazoa</taxon>
        <taxon>Chordata</taxon>
        <taxon>Craniata</taxon>
        <taxon>Vertebrata</taxon>
        <taxon>Euteleostomi</taxon>
        <taxon>Mammalia</taxon>
        <taxon>Eutheria</taxon>
        <taxon>Euarchontoglires</taxon>
        <taxon>Glires</taxon>
        <taxon>Rodentia</taxon>
        <taxon>Myomorpha</taxon>
        <taxon>Muroidea</taxon>
        <taxon>Muridae</taxon>
        <taxon>Murinae</taxon>
        <taxon>Rattus</taxon>
    </lineage>
</organism>
<dbReference type="Proteomes" id="UP000234681">
    <property type="component" value="Chromosome 8"/>
</dbReference>
<evidence type="ECO:0000313" key="3">
    <source>
        <dbReference type="Proteomes" id="UP000234681"/>
    </source>
</evidence>
<accession>A6I3T2</accession>
<protein>
    <submittedName>
        <fullName evidence="2">RCG25502</fullName>
    </submittedName>
</protein>
<sequence length="75" mass="8138">MDSNVTTSETTKLQATGSSSAQNPLQRGGERSELGGGLLFGYKADGPRPQVSWKLLKHSEGGDITHRMETKKHLQ</sequence>
<feature type="compositionally biased region" description="Polar residues" evidence="1">
    <location>
        <begin position="1"/>
        <end position="24"/>
    </location>
</feature>
<name>A6I3T2_RAT</name>
<reference evidence="2 3" key="1">
    <citation type="submission" date="2005-09" db="EMBL/GenBank/DDBJ databases">
        <authorList>
            <person name="Mural R.J."/>
            <person name="Li P.W."/>
            <person name="Adams M.D."/>
            <person name="Amanatides P.G."/>
            <person name="Baden-Tillson H."/>
            <person name="Barnstead M."/>
            <person name="Chin S.H."/>
            <person name="Dew I."/>
            <person name="Evans C.A."/>
            <person name="Ferriera S."/>
            <person name="Flanigan M."/>
            <person name="Fosler C."/>
            <person name="Glodek A."/>
            <person name="Gu Z."/>
            <person name="Holt R.A."/>
            <person name="Jennings D."/>
            <person name="Kraft C.L."/>
            <person name="Lu F."/>
            <person name="Nguyen T."/>
            <person name="Nusskern D.R."/>
            <person name="Pfannkoch C.M."/>
            <person name="Sitter C."/>
            <person name="Sutton G.G."/>
            <person name="Venter J.C."/>
            <person name="Wang Z."/>
            <person name="Woodage T."/>
            <person name="Zheng X.H."/>
            <person name="Zhong F."/>
        </authorList>
    </citation>
    <scope>NUCLEOTIDE SEQUENCE [LARGE SCALE GENOMIC DNA]</scope>
    <source>
        <strain>BN</strain>
        <strain evidence="3">Sprague-Dawley</strain>
    </source>
</reference>
<proteinExistence type="predicted"/>
<dbReference type="EMBL" id="CH473954">
    <property type="protein sequence ID" value="EDL76945.1"/>
    <property type="molecule type" value="Genomic_DNA"/>
</dbReference>
<gene>
    <name evidence="2" type="ORF">rCG_25502</name>
</gene>